<evidence type="ECO:0000313" key="10">
    <source>
        <dbReference type="EMBL" id="KAK8141198.1"/>
    </source>
</evidence>
<feature type="domain" description="Xylanolytic transcriptional activator regulatory" evidence="9">
    <location>
        <begin position="466"/>
        <end position="563"/>
    </location>
</feature>
<keyword evidence="4" id="KW-0804">Transcription</keyword>
<evidence type="ECO:0000259" key="9">
    <source>
        <dbReference type="SMART" id="SM00906"/>
    </source>
</evidence>
<feature type="region of interest" description="Disordered" evidence="7">
    <location>
        <begin position="196"/>
        <end position="273"/>
    </location>
</feature>
<evidence type="ECO:0000256" key="2">
    <source>
        <dbReference type="ARBA" id="ARBA00023015"/>
    </source>
</evidence>
<organism evidence="10 11">
    <name type="scientific">Beauveria asiatica</name>
    <dbReference type="NCBI Taxonomy" id="1069075"/>
    <lineage>
        <taxon>Eukaryota</taxon>
        <taxon>Fungi</taxon>
        <taxon>Dikarya</taxon>
        <taxon>Ascomycota</taxon>
        <taxon>Pezizomycotina</taxon>
        <taxon>Sordariomycetes</taxon>
        <taxon>Hypocreomycetidae</taxon>
        <taxon>Hypocreales</taxon>
        <taxon>Cordycipitaceae</taxon>
        <taxon>Beauveria</taxon>
    </lineage>
</organism>
<reference evidence="10 11" key="1">
    <citation type="submission" date="2020-02" db="EMBL/GenBank/DDBJ databases">
        <title>Comparative genomics of the hypocrealean fungal genus Beauvera.</title>
        <authorList>
            <person name="Showalter D.N."/>
            <person name="Bushley K.E."/>
            <person name="Rehner S.A."/>
        </authorList>
    </citation>
    <scope>NUCLEOTIDE SEQUENCE [LARGE SCALE GENOMIC DNA]</scope>
    <source>
        <strain evidence="10 11">ARSEF4384</strain>
    </source>
</reference>
<name>A0AAW0RGQ2_9HYPO</name>
<proteinExistence type="inferred from homology"/>
<feature type="transmembrane region" description="Helical" evidence="8">
    <location>
        <begin position="742"/>
        <end position="762"/>
    </location>
</feature>
<evidence type="ECO:0000256" key="1">
    <source>
        <dbReference type="ARBA" id="ARBA00022833"/>
    </source>
</evidence>
<dbReference type="GO" id="GO:0003677">
    <property type="term" value="F:DNA binding"/>
    <property type="evidence" value="ECO:0007669"/>
    <property type="project" value="UniProtKB-KW"/>
</dbReference>
<comment type="similarity">
    <text evidence="6">Belongs to the xlnR/xlr1 family.</text>
</comment>
<dbReference type="CDD" id="cd12148">
    <property type="entry name" value="fungal_TF_MHR"/>
    <property type="match status" value="1"/>
</dbReference>
<evidence type="ECO:0000256" key="6">
    <source>
        <dbReference type="ARBA" id="ARBA00037990"/>
    </source>
</evidence>
<evidence type="ECO:0000313" key="11">
    <source>
        <dbReference type="Proteomes" id="UP001397290"/>
    </source>
</evidence>
<keyword evidence="2" id="KW-0805">Transcription regulation</keyword>
<keyword evidence="3" id="KW-0238">DNA-binding</keyword>
<keyword evidence="11" id="KW-1185">Reference proteome</keyword>
<feature type="compositionally biased region" description="Polar residues" evidence="7">
    <location>
        <begin position="242"/>
        <end position="253"/>
    </location>
</feature>
<evidence type="ECO:0000256" key="8">
    <source>
        <dbReference type="SAM" id="Phobius"/>
    </source>
</evidence>
<dbReference type="SMART" id="SM00906">
    <property type="entry name" value="Fungal_trans"/>
    <property type="match status" value="1"/>
</dbReference>
<evidence type="ECO:0000256" key="3">
    <source>
        <dbReference type="ARBA" id="ARBA00023125"/>
    </source>
</evidence>
<feature type="region of interest" description="Disordered" evidence="7">
    <location>
        <begin position="1"/>
        <end position="54"/>
    </location>
</feature>
<evidence type="ECO:0000256" key="4">
    <source>
        <dbReference type="ARBA" id="ARBA00023163"/>
    </source>
</evidence>
<sequence length="843" mass="92938">MSAADVNMANDSGPDLDADSQSPIDASPSAGPQEHARPRKRTRRACDKCSTSRTRCNGEYPCRRCEGPFNYIQTETERTPDYGYTCLYNRQVKKRGRLPASANANPVANTDTEPRAQDTQALGQSSPSIVSPPHATANPAPSYKPASRPASEHAASPLTGTRPYELPQPISDARSQQRISAALNVSSLVHQIPPAHRYSHGAADGPFKKPRLQLGSAPGADGLPDPEALASDESAGYPSPANGASHNDYSTGYQIYPPRPSTSSHMPHRASFGGTSVAETSNYDYGTKAPTEDCTYKFLHPVLRYIRNIIPASVACDLLEIFLTDPGSSLFRGASPYILTRIFRKKSILHPTQPRPTTPALLATILWCVAQTADVMLLHVPGTRAKIVNELYELATSLVSARDPDRWRRIHGGLRAEQEAPHPSLATSSAAPRLTAANEPAGVVDDVLTYILLSIAVSGGDFKSDSHKWWSKATRLAFSLKMNREDERCPGPVSPCANPLCACRREQEPLTIQSIENREERRRVFWLLYSLDRHLSLSFNTILSIPDSYCEVYTPLPEYVWENLDSIPFHEIPARHVGPPTLASGTGFFESFLPLMAILGDIIELHHRRHHPRLGGLDDTHSIAVISKLLADFELSLDSLGRDPPTRGFSDSIMSMNGGLPPMDTAQQSHGDHSRIRLVRAYSTHILHVLHVLLHGKWDAISMLDDGDDWITSKRFTECASHAISASQSVSTILTIDPELTFMSYLFGIYLLQGSFILLLFADRMPQLGPNESVEQACENIIRAHEVCVVTLTTEFQKNFRRVVRSTLYSVRGAGTTNLEEHRARRRALSLYRWTKGARGLGL</sequence>
<dbReference type="AlphaFoldDB" id="A0AAW0RGQ2"/>
<keyword evidence="5" id="KW-0539">Nucleus</keyword>
<keyword evidence="8" id="KW-0472">Membrane</keyword>
<dbReference type="GO" id="GO:0000981">
    <property type="term" value="F:DNA-binding transcription factor activity, RNA polymerase II-specific"/>
    <property type="evidence" value="ECO:0007669"/>
    <property type="project" value="InterPro"/>
</dbReference>
<keyword evidence="8" id="KW-0812">Transmembrane</keyword>
<feature type="region of interest" description="Disordered" evidence="7">
    <location>
        <begin position="97"/>
        <end position="175"/>
    </location>
</feature>
<evidence type="ECO:0000256" key="5">
    <source>
        <dbReference type="ARBA" id="ARBA00023242"/>
    </source>
</evidence>
<dbReference type="InterPro" id="IPR007219">
    <property type="entry name" value="XnlR_reg_dom"/>
</dbReference>
<keyword evidence="1" id="KW-0862">Zinc</keyword>
<dbReference type="EMBL" id="JAAHCF010001129">
    <property type="protein sequence ID" value="KAK8141198.1"/>
    <property type="molecule type" value="Genomic_DNA"/>
</dbReference>
<dbReference type="Proteomes" id="UP001397290">
    <property type="component" value="Unassembled WGS sequence"/>
</dbReference>
<dbReference type="PANTHER" id="PTHR47663:SF1">
    <property type="entry name" value="XYLANOLYTIC TRANSCRIPTIONAL ACTIVATOR XLNR-RELATED"/>
    <property type="match status" value="1"/>
</dbReference>
<dbReference type="GO" id="GO:0008270">
    <property type="term" value="F:zinc ion binding"/>
    <property type="evidence" value="ECO:0007669"/>
    <property type="project" value="InterPro"/>
</dbReference>
<keyword evidence="8" id="KW-1133">Transmembrane helix</keyword>
<dbReference type="InterPro" id="IPR001138">
    <property type="entry name" value="Zn2Cys6_DnaBD"/>
</dbReference>
<gene>
    <name evidence="10" type="ORF">G3M48_000572</name>
</gene>
<dbReference type="InterPro" id="IPR051439">
    <property type="entry name" value="XlnR/Xlr1"/>
</dbReference>
<protein>
    <recommendedName>
        <fullName evidence="9">Xylanolytic transcriptional activator regulatory domain-containing protein</fullName>
    </recommendedName>
</protein>
<feature type="compositionally biased region" description="Polar residues" evidence="7">
    <location>
        <begin position="102"/>
        <end position="129"/>
    </location>
</feature>
<dbReference type="Pfam" id="PF04082">
    <property type="entry name" value="Fungal_trans"/>
    <property type="match status" value="1"/>
</dbReference>
<dbReference type="PANTHER" id="PTHR47663">
    <property type="entry name" value="XYLANOLYTIC TRANSCRIPTIONAL ACTIVATOR XLNR-RELATED"/>
    <property type="match status" value="1"/>
</dbReference>
<dbReference type="GO" id="GO:0006351">
    <property type="term" value="P:DNA-templated transcription"/>
    <property type="evidence" value="ECO:0007669"/>
    <property type="project" value="InterPro"/>
</dbReference>
<accession>A0AAW0RGQ2</accession>
<dbReference type="CDD" id="cd00067">
    <property type="entry name" value="GAL4"/>
    <property type="match status" value="1"/>
</dbReference>
<evidence type="ECO:0000256" key="7">
    <source>
        <dbReference type="SAM" id="MobiDB-lite"/>
    </source>
</evidence>
<comment type="caution">
    <text evidence="10">The sequence shown here is derived from an EMBL/GenBank/DDBJ whole genome shotgun (WGS) entry which is preliminary data.</text>
</comment>